<evidence type="ECO:0000256" key="1">
    <source>
        <dbReference type="ARBA" id="ARBA00004141"/>
    </source>
</evidence>
<feature type="transmembrane region" description="Helical" evidence="7">
    <location>
        <begin position="180"/>
        <end position="201"/>
    </location>
</feature>
<dbReference type="Gene3D" id="1.20.1250.20">
    <property type="entry name" value="MFS general substrate transporter like domains"/>
    <property type="match status" value="1"/>
</dbReference>
<dbReference type="PANTHER" id="PTHR48020:SF12">
    <property type="entry name" value="PROTON MYO-INOSITOL COTRANSPORTER"/>
    <property type="match status" value="1"/>
</dbReference>
<dbReference type="SUPFAM" id="SSF103473">
    <property type="entry name" value="MFS general substrate transporter"/>
    <property type="match status" value="1"/>
</dbReference>
<dbReference type="PROSITE" id="PS50850">
    <property type="entry name" value="MFS"/>
    <property type="match status" value="1"/>
</dbReference>
<comment type="similarity">
    <text evidence="2">Belongs to the major facilitator superfamily. Sugar transporter (TC 2.A.1.1) family.</text>
</comment>
<dbReference type="GO" id="GO:0022857">
    <property type="term" value="F:transmembrane transporter activity"/>
    <property type="evidence" value="ECO:0007669"/>
    <property type="project" value="InterPro"/>
</dbReference>
<dbReference type="Pfam" id="PF00083">
    <property type="entry name" value="Sugar_tr"/>
    <property type="match status" value="1"/>
</dbReference>
<evidence type="ECO:0000256" key="7">
    <source>
        <dbReference type="SAM" id="Phobius"/>
    </source>
</evidence>
<dbReference type="InterPro" id="IPR005828">
    <property type="entry name" value="MFS_sugar_transport-like"/>
</dbReference>
<evidence type="ECO:0000256" key="5">
    <source>
        <dbReference type="ARBA" id="ARBA00022989"/>
    </source>
</evidence>
<dbReference type="InterPro" id="IPR020846">
    <property type="entry name" value="MFS_dom"/>
</dbReference>
<name>A0A177GEJ6_9PROT</name>
<dbReference type="GO" id="GO:0016020">
    <property type="term" value="C:membrane"/>
    <property type="evidence" value="ECO:0007669"/>
    <property type="project" value="UniProtKB-SubCell"/>
</dbReference>
<evidence type="ECO:0000256" key="6">
    <source>
        <dbReference type="ARBA" id="ARBA00023136"/>
    </source>
</evidence>
<feature type="transmembrane region" description="Helical" evidence="7">
    <location>
        <begin position="298"/>
        <end position="322"/>
    </location>
</feature>
<dbReference type="EMBL" id="LVHD01000002">
    <property type="protein sequence ID" value="OAG78648.1"/>
    <property type="molecule type" value="Genomic_DNA"/>
</dbReference>
<protein>
    <submittedName>
        <fullName evidence="9">Sugar transporter</fullName>
    </submittedName>
</protein>
<dbReference type="AlphaFoldDB" id="A0A177GEJ6"/>
<keyword evidence="4 7" id="KW-0812">Transmembrane</keyword>
<feature type="transmembrane region" description="Helical" evidence="7">
    <location>
        <begin position="24"/>
        <end position="54"/>
    </location>
</feature>
<dbReference type="InterPro" id="IPR003663">
    <property type="entry name" value="Sugar/inositol_transpt"/>
</dbReference>
<evidence type="ECO:0000256" key="3">
    <source>
        <dbReference type="ARBA" id="ARBA00022448"/>
    </source>
</evidence>
<accession>A0A177GEJ6</accession>
<reference evidence="9 10" key="1">
    <citation type="submission" date="2016-03" db="EMBL/GenBank/DDBJ databases">
        <title>Draft genome sequence of Acetobacter malorum CECT 7742, a strain isolated from strawberry vinegar.</title>
        <authorList>
            <person name="Sainz F."/>
            <person name="Mas A."/>
            <person name="Torija M.J."/>
        </authorList>
    </citation>
    <scope>NUCLEOTIDE SEQUENCE [LARGE SCALE GENOMIC DNA]</scope>
    <source>
        <strain evidence="9 10">CECT 7742</strain>
    </source>
</reference>
<evidence type="ECO:0000256" key="2">
    <source>
        <dbReference type="ARBA" id="ARBA00010992"/>
    </source>
</evidence>
<proteinExistence type="inferred from homology"/>
<evidence type="ECO:0000256" key="4">
    <source>
        <dbReference type="ARBA" id="ARBA00022692"/>
    </source>
</evidence>
<gene>
    <name evidence="9" type="ORF">Amal_00249</name>
</gene>
<feature type="transmembrane region" description="Helical" evidence="7">
    <location>
        <begin position="66"/>
        <end position="86"/>
    </location>
</feature>
<dbReference type="PATRIC" id="fig|178901.16.peg.259"/>
<evidence type="ECO:0000259" key="8">
    <source>
        <dbReference type="PROSITE" id="PS50850"/>
    </source>
</evidence>
<comment type="subcellular location">
    <subcellularLocation>
        <location evidence="1">Membrane</location>
        <topology evidence="1">Multi-pass membrane protein</topology>
    </subcellularLocation>
</comment>
<dbReference type="eggNOG" id="COG2814">
    <property type="taxonomic scope" value="Bacteria"/>
</dbReference>
<organism evidence="9 10">
    <name type="scientific">Acetobacter malorum</name>
    <dbReference type="NCBI Taxonomy" id="178901"/>
    <lineage>
        <taxon>Bacteria</taxon>
        <taxon>Pseudomonadati</taxon>
        <taxon>Pseudomonadota</taxon>
        <taxon>Alphaproteobacteria</taxon>
        <taxon>Acetobacterales</taxon>
        <taxon>Acetobacteraceae</taxon>
        <taxon>Acetobacter</taxon>
    </lineage>
</organism>
<sequence>MQAERNKAQEAIANVEISPHAHRVLWIAAIVAAICGGLYGYDTGIISGALLLITKDFHLTSGQEEMVTSAILVGAVVGALCVSWLSEKFGRRNSVMVVTGVFVLGAVACSRAPDVTSLIIARVFLGLAVGGATQVVPTYISELAPASKRGNLVTMFNVAIGVGIFLANLVGFTMRDAWGWRPMISVAALPAAFVFVCMFFLPKSPRWAAENEGLASAVEHLSRVRNSRKAIRREIREIHENASGIDEDERGWKGLMLPWARPAVIAALGIAFFTQAGGLEMMIYYAPTFLSDAGFGSSAALMASLGISIVYLVMTLLGCIFVDRIGRRRLVLIMGPGSVISLLGSGHHVCDPPGQGQRGELGDYRIPAAVHDV</sequence>
<evidence type="ECO:0000313" key="10">
    <source>
        <dbReference type="Proteomes" id="UP000077349"/>
    </source>
</evidence>
<comment type="caution">
    <text evidence="9">The sequence shown here is derived from an EMBL/GenBank/DDBJ whole genome shotgun (WGS) entry which is preliminary data.</text>
</comment>
<feature type="transmembrane region" description="Helical" evidence="7">
    <location>
        <begin position="152"/>
        <end position="174"/>
    </location>
</feature>
<dbReference type="STRING" id="178901.AmDm5_0264"/>
<keyword evidence="9" id="KW-0762">Sugar transport</keyword>
<dbReference type="PANTHER" id="PTHR48020">
    <property type="entry name" value="PROTON MYO-INOSITOL COTRANSPORTER"/>
    <property type="match status" value="1"/>
</dbReference>
<feature type="transmembrane region" description="Helical" evidence="7">
    <location>
        <begin position="263"/>
        <end position="286"/>
    </location>
</feature>
<dbReference type="InterPro" id="IPR005829">
    <property type="entry name" value="Sugar_transporter_CS"/>
</dbReference>
<dbReference type="PROSITE" id="PS00217">
    <property type="entry name" value="SUGAR_TRANSPORT_2"/>
    <property type="match status" value="1"/>
</dbReference>
<keyword evidence="5 7" id="KW-1133">Transmembrane helix</keyword>
<feature type="transmembrane region" description="Helical" evidence="7">
    <location>
        <begin position="119"/>
        <end position="140"/>
    </location>
</feature>
<keyword evidence="6 7" id="KW-0472">Membrane</keyword>
<dbReference type="Proteomes" id="UP000077349">
    <property type="component" value="Unassembled WGS sequence"/>
</dbReference>
<feature type="domain" description="Major facilitator superfamily (MFS) profile" evidence="8">
    <location>
        <begin position="28"/>
        <end position="373"/>
    </location>
</feature>
<feature type="transmembrane region" description="Helical" evidence="7">
    <location>
        <begin position="93"/>
        <end position="113"/>
    </location>
</feature>
<dbReference type="InterPro" id="IPR050814">
    <property type="entry name" value="Myo-inositol_Transporter"/>
</dbReference>
<dbReference type="PROSITE" id="PS00216">
    <property type="entry name" value="SUGAR_TRANSPORT_1"/>
    <property type="match status" value="1"/>
</dbReference>
<keyword evidence="3" id="KW-0813">Transport</keyword>
<dbReference type="InterPro" id="IPR036259">
    <property type="entry name" value="MFS_trans_sf"/>
</dbReference>
<dbReference type="PRINTS" id="PR00171">
    <property type="entry name" value="SUGRTRNSPORT"/>
</dbReference>
<evidence type="ECO:0000313" key="9">
    <source>
        <dbReference type="EMBL" id="OAG78648.1"/>
    </source>
</evidence>